<dbReference type="HOGENOM" id="CLU_943262_0_0_1"/>
<evidence type="ECO:0000313" key="2">
    <source>
        <dbReference type="EMBL" id="KIL56708.1"/>
    </source>
</evidence>
<reference evidence="2 3" key="1">
    <citation type="submission" date="2014-04" db="EMBL/GenBank/DDBJ databases">
        <title>Evolutionary Origins and Diversification of the Mycorrhizal Mutualists.</title>
        <authorList>
            <consortium name="DOE Joint Genome Institute"/>
            <consortium name="Mycorrhizal Genomics Consortium"/>
            <person name="Kohler A."/>
            <person name="Kuo A."/>
            <person name="Nagy L.G."/>
            <person name="Floudas D."/>
            <person name="Copeland A."/>
            <person name="Barry K.W."/>
            <person name="Cichocki N."/>
            <person name="Veneault-Fourrey C."/>
            <person name="LaButti K."/>
            <person name="Lindquist E.A."/>
            <person name="Lipzen A."/>
            <person name="Lundell T."/>
            <person name="Morin E."/>
            <person name="Murat C."/>
            <person name="Riley R."/>
            <person name="Ohm R."/>
            <person name="Sun H."/>
            <person name="Tunlid A."/>
            <person name="Henrissat B."/>
            <person name="Grigoriev I.V."/>
            <person name="Hibbett D.S."/>
            <person name="Martin F."/>
        </authorList>
    </citation>
    <scope>NUCLEOTIDE SEQUENCE [LARGE SCALE GENOMIC DNA]</scope>
    <source>
        <strain evidence="2 3">Koide BX008</strain>
    </source>
</reference>
<evidence type="ECO:0000256" key="1">
    <source>
        <dbReference type="SAM" id="MobiDB-lite"/>
    </source>
</evidence>
<dbReference type="Proteomes" id="UP000054549">
    <property type="component" value="Unassembled WGS sequence"/>
</dbReference>
<dbReference type="STRING" id="946122.A0A0C2WKK7"/>
<gene>
    <name evidence="2" type="ORF">M378DRAFT_16842</name>
</gene>
<name>A0A0C2WKK7_AMAMK</name>
<dbReference type="OrthoDB" id="294251at2759"/>
<dbReference type="AlphaFoldDB" id="A0A0C2WKK7"/>
<organism evidence="2 3">
    <name type="scientific">Amanita muscaria (strain Koide BX008)</name>
    <dbReference type="NCBI Taxonomy" id="946122"/>
    <lineage>
        <taxon>Eukaryota</taxon>
        <taxon>Fungi</taxon>
        <taxon>Dikarya</taxon>
        <taxon>Basidiomycota</taxon>
        <taxon>Agaricomycotina</taxon>
        <taxon>Agaricomycetes</taxon>
        <taxon>Agaricomycetidae</taxon>
        <taxon>Agaricales</taxon>
        <taxon>Pluteineae</taxon>
        <taxon>Amanitaceae</taxon>
        <taxon>Amanita</taxon>
    </lineage>
</organism>
<protein>
    <submittedName>
        <fullName evidence="2">Uncharacterized protein</fullName>
    </submittedName>
</protein>
<accession>A0A0C2WKK7</accession>
<evidence type="ECO:0000313" key="3">
    <source>
        <dbReference type="Proteomes" id="UP000054549"/>
    </source>
</evidence>
<feature type="compositionally biased region" description="Polar residues" evidence="1">
    <location>
        <begin position="177"/>
        <end position="209"/>
    </location>
</feature>
<proteinExistence type="predicted"/>
<dbReference type="InParanoid" id="A0A0C2WKK7"/>
<keyword evidence="3" id="KW-1185">Reference proteome</keyword>
<dbReference type="EMBL" id="KN818404">
    <property type="protein sequence ID" value="KIL56708.1"/>
    <property type="molecule type" value="Genomic_DNA"/>
</dbReference>
<feature type="region of interest" description="Disordered" evidence="1">
    <location>
        <begin position="176"/>
        <end position="219"/>
    </location>
</feature>
<sequence>MAVRHPPRPFSKHKQDKSMLTDWMGSWWVTGAPPSEHTSSSLAVVKQSNQAKRRRTTKSVFGTLGISILNPTISTTPPPTTSVTVPPSNCTRSRSKFYRIYNRGNTCVYGYRIRTFGNVKTSATAASTTSASNNDSSVVVLTSPLLRPTFSVPLALAEPRLTATSAVTLMTDVGERTLTQSPEDSNRVASSAQDASLGSSPSVHEQAGSSDVPPPKNIQGSSLRAIVHATRVMTSDYGSVLVDHGKYVSPRVAELAHMLVKQARDEGAGFREKDNAKLKDAAALTSTKKITSFVV</sequence>